<accession>A0A840KAU2</accession>
<feature type="compositionally biased region" description="Polar residues" evidence="1">
    <location>
        <begin position="248"/>
        <end position="259"/>
    </location>
</feature>
<evidence type="ECO:0000256" key="2">
    <source>
        <dbReference type="SAM" id="SignalP"/>
    </source>
</evidence>
<keyword evidence="2" id="KW-0732">Signal</keyword>
<evidence type="ECO:0000313" key="3">
    <source>
        <dbReference type="EMBL" id="MBB4806551.1"/>
    </source>
</evidence>
<feature type="region of interest" description="Disordered" evidence="1">
    <location>
        <begin position="850"/>
        <end position="870"/>
    </location>
</feature>
<dbReference type="InterPro" id="IPR028974">
    <property type="entry name" value="TSP_type-3_rpt"/>
</dbReference>
<dbReference type="SUPFAM" id="SSF49785">
    <property type="entry name" value="Galactose-binding domain-like"/>
    <property type="match status" value="1"/>
</dbReference>
<dbReference type="InterPro" id="IPR008979">
    <property type="entry name" value="Galactose-bd-like_sf"/>
</dbReference>
<organism evidence="3 4">
    <name type="scientific">Chryseobacterium defluvii</name>
    <dbReference type="NCBI Taxonomy" id="160396"/>
    <lineage>
        <taxon>Bacteria</taxon>
        <taxon>Pseudomonadati</taxon>
        <taxon>Bacteroidota</taxon>
        <taxon>Flavobacteriia</taxon>
        <taxon>Flavobacteriales</taxon>
        <taxon>Weeksellaceae</taxon>
        <taxon>Chryseobacterium group</taxon>
        <taxon>Chryseobacterium</taxon>
    </lineage>
</organism>
<evidence type="ECO:0000313" key="4">
    <source>
        <dbReference type="Proteomes" id="UP000592180"/>
    </source>
</evidence>
<dbReference type="Gene3D" id="4.10.1080.10">
    <property type="entry name" value="TSP type-3 repeat"/>
    <property type="match status" value="1"/>
</dbReference>
<gene>
    <name evidence="3" type="ORF">HNP38_001847</name>
</gene>
<sequence>MKEKHSFRTHRSIVCFIFLLLLLTPCFSYAQDTDGDGILNVNDIDDDNDGIPDAVESPGCFYSQAELKAFILTSSIGLSAGAATNLTDGKDNTRGNLSVAHANYLTSPSEVLTLEFVTPVELTGINIHTVGTASNFNGTFRLEGSNNGSSWTSLNLVGDLLTTTESDYFVNFTVNQNQGKYKFYRVYGTLGSTNTTANVFKDIVLSPLNSSLYPKPSCTNDTDGDGTPNHLDTDSDNDGCLDSFEGGATSSNTLPSGTIGTNGLYNSLETSADSGIVNYNSTYTPVAISNSINKCADTDSDGVDNVTDIDDDNDGSTDHQESPNCFYTPAEAAQYTTTSDFAFTFTGGGGTLDTNLKDNNTATTATFSPAGNVDVTGEAFFELTYNIPVELSAVNVLFGTSGNPFYTTPTPTTSVTRLEGWDGNSWLPLSVTYTPANNTSDTSRSYSVTTNAGRYIKYRIVGVSGLADGANFTDVVPVMASNFNSSNYPKAICTDDTDSDGTVNHLDTDSDGDGCLDSYEAGAANTNVLLSGTVGANGLDDAVESSADSGILNYNSSYTSVALTANVNKCTDTDNDGVSDYNDIDDDNDGATDHQESPNCFYTLAEISQYTTASDFNFTYTGGGGTLDTNLKDGSTATYVTFSPSGATNVTGKTFFEFTYATPVQLSDVSVVMVTGNPFYITSAAVSSVTRLEGWDGNSWLPLSATYNPANNTAVTQTYAVTTNAGKYIKYRIYGISGMADGISISDIVVTMSAFSPTAFPKPTCTNDTDGDGTVNHLDTDSDGDGCLDSFESGATGSNVLLLGTVGTNGLDNAVETAADSGVLNYNSTYVPLALQNNISKCIDSDSDGVNNYDDIDDDNDGSTDHQESPGCFYTQAEASSYTTTSSFGFTFTGGGATLDTNLKDNNTATTATFNPAGNVDVTGRTFFELTYTIPIQLSDVNVVFGASGNPFFAGTAATTSVTRLEGWDGNSWLPLSVTYTPANNTADTSRNYNVSTNAGKYIKYRIVGLSGLADGANFVEVTPVYSTYVPAYYPKPTCTNDTDSDGTVNHLDTDSDGDGCLDSYEAGATNTNALLLGAVGTNGLDNSVESTADSGVLNYNSTYTTVALSNTINKCIDTDTDGVSDLIDIDDDNDGVNDTIESPGCFYTQAEVSSYTTTSSFGFTFTGGGGTLDTNLKDNNAATYAAFSPAGATNVTGRTFFELTYTVPVQLSNLAVVHVTQNPFYVTSPANSSITRLEGWDGNSWQPLSTNYNPASDAAGTVNYAVTTNAGRYIKYRIYGVSGQADGTNFAELVPTFAPFNASYYPKPTCTNDTDSDGTVNHLDTDSDGDGCLDSYESGATTSNALPSGSVGANGLADSVETSVDSGIGNYTSTYDTVALLTTLNACPDSDSDGVGDLKDLDDDNDGVPDATEAPACYYTQAEASAFTVTSDFTWDFVPVAGGALSYVADGNQATYMNLVPAPVLNNNTVLELTFPTAVQLSALDVNLLNTTTNPFFVTNQATSSVTRLEGWNGNAWISLMSANYNPTANGEADMVITYAVNQNAGKYVKYRIFGLSGSMDNTENITDLVPVFTSYNASEYPKSTACTVDTDGDTIINTLDTDSDGDGCLDSYEAGATTSNALPAGSVGTNGLIDTLETSADSGVLNYNSTYTSVALISTLSKCIDTDTDGVNNYTDIDDDNDGIVDHHESPGCFYTQAEASVYTTTSSFGFTFTGGGGTLDTNLKDNNAATYAAFSPAGAVSVTGKTFFELTYPTPVQLSNLAVVHVTQNPFYVTSPAISSITRLEGWDGSAWLPLSTNYNPASDAAGTVNYAVTTNAGRYIKYRIYGVSGLADGTNFAELVPTFTPYHSSNYPKPTCTNDTDSDGTVNHLDTDSDGDGCLDSYEGGATNTNVLLTGAVGANGLADSVETSVDSGIGNYTSTYDTVALLTTLNACPDSDSDGVGDLKDLDDDNDGVPDATEAPACYYTQAEASAFTVTSDFTWDFVPVAGGALSYVADGNQATYMNLVPAPVLNNNTVLELTFPTAVQLSALDVNLLNTTTNPFFVTNQATSSVTRLEGWNGNAWISLMSANYNPTANGEADMVITYAVNQNAGKYVKYRIFGLSGSMDNTENITDLVPVFTSYNASEYPKSTACTVDTDGDTIINTLDTDSDGDGCLDSYEAGATTSNALPAGSVGVNGLIDTLETSADSGVLNYNSTYTSVALISTLSKCIDTDTDGVNNYTDIDDDNDGIVDHHESPGCFYTQAEASVYTTTSSFGFTFTGGGGTLDTNLKDNNAATYAAFSPAGAVSVTGKTFFELTYPTPVQLSNLAVVHVTQNPFYVTSPAISSITRLEGWDGSAWLPLSTNYNPASDAAGTVNYAVTTNAGRYIKYRIYGVSGLADGTNFAELVPTFAPYHSSNYPKPTCTNDTDSDGTVNHLDTDSDGDGCLDSYEGGATNTNVLLTGAVGANGLADSVETSVDSGIGNYSLTYDTIALFASLSGCADSDSDGVGDLKDIDDDNDGVPDAVEAPDCYYTQAEASAFTVVSDYAWDFVPVAGGNVSYVADRNPATYMNLAAAQVLNSNTVLELTFPTAVQLSALDVNLLSTANPFFITSQAVSSVTRLEGWNGNSWVSLMTANYNPVANAEADAIVTYTVNQNEGRYTKYRIFGVSGSMDATDNITDLIPVFTNYNASDYPKTTCTVDTDSDGTINTLDTDSDGDGCLDSYEAGATTSNALPTGSVGLNGLVDTLEITADSGTINYASTYGHYANLSSLNLCTDTDADGVGDLKDVDDDNDGIPDNIEAPDCYYLQEEATAFTLTSPYTFAYASSTANNNNASLVNLTDGNILSVANFSTANTYINNIIFELTFPVYIQLSQLNINLNTTANPFNAGANLKVEGWDGNQWVSVMSSNYVATATEADSQVNLIFNQNIAQYLKYRIVGVSGSNDNTDNMRDIVPVLSTPYNPAAHPKATCTLDTDSDGTINTLDTDSDGDGCLDSYEGGATTSNVLPAGTVGTNGLYNSLETVADDGIINYTSTYATYALKSSITLCGGDYDSDGIADGKDIDDDNDGIPDFVESTNCFYSSDQLLPTLSSVLTFSTGTLANLMDSNPATTATFTGAQLLANKSIFELSFPDAVQIGTITVSMSSTTSFFTASSQAKLQGWNGYTWIDLTVPTAYDATATGNAEIFTPAINMGNYFKYRLYGLGGAANSSANTMQEITYTIINYIASEHPKPTCTEDEDNDGNVNHRDTDSDGDGCFDSYEGGATTVKTKETFTLADGSFGTNGLSDSLESAPDSGVINFLPTYAAYALSAVGNLCIDSDNDDVGDLKDLDDDNDGVPDSVESPECFYSYVEVIQPTQILSDFPITNKDRLSNTIYENGSSGFPDTTPTVGGNFTTAGTSIAGLTIFEIDLVTTAAITRLVIPMDVAGQSFLSAGAIVHLDGWNGINWVNLTGNVTVTSQTTPTDNNTQGQIGTTSIVINALSNTTSYFKYRVLGVTGTTTTNIMQEIVPVFGGYVPGEHPKPTCGSPNLLDTDSDDDNCSDAFESNVTGATPSTSIIPGPYGANGLADSVETAVDSGIINYSQTYDLYANKSQFVKCLDFDADGVPDVLDIDDDNDGILDVIESQHCGGSVFRIGYVAGTVPLNSLTNMQNVTLDPRNFGASGTMKYTVQWVAINPVTKANIIAQNIDMIFIGSSASPCTNAPLPGLPSTDCTAGETATAAQMGAILDWSDDEVDNLVFSVQNAAWFYDFDVNDNNVNSNVKIANGFSLYGTGSNFGEVTTFDQQGTIQNTFSGAGLDVLFNDYYGRSSISRSIPYNDIILSDATQINNSVLPGGAGMSGLNVTNADLATRNLSRIIANTVAYAINIKLPIDCDDDADGIVNRFDLDSDTPDNSPNYLLCPDLSEANVYPPNDGRNSFPQAAGPYGTNGFADHLETAPDSGVAITNYLTNYNTYAIVAASSSNCPDFDKDGIFDKIDLDDDNDGILDTLEGGPDPSNLNSDNDIMYNRIDLDSDNDGISDLLEGGNAAVIAADSGAQVGIIINAESPAQPNGISTVAGSGITPVDSDGDGIMDYLDLDSDNDGIYDVLEGDNNKASNEDADNDGRADGNEADYDGLLSSIDSSTTSGSVAGGAKPLSAIPNTDATDNPDYIDLNSDNDGCSDVTEAGFTDMDGNGRLGNGAVTVNTQGIVISDANGNIFTPNSNAYKTPLDLNGNGVYDFVEALYFSCGPKCIITNPSLTRKIK</sequence>
<feature type="compositionally biased region" description="Low complexity" evidence="1">
    <location>
        <begin position="4103"/>
        <end position="4122"/>
    </location>
</feature>
<evidence type="ECO:0008006" key="5">
    <source>
        <dbReference type="Google" id="ProtNLM"/>
    </source>
</evidence>
<keyword evidence="4" id="KW-1185">Reference proteome</keyword>
<evidence type="ECO:0000256" key="1">
    <source>
        <dbReference type="SAM" id="MobiDB-lite"/>
    </source>
</evidence>
<protein>
    <recommendedName>
        <fullName evidence="5">Gliding motility-associated-like protein</fullName>
    </recommendedName>
</protein>
<dbReference type="Proteomes" id="UP000592180">
    <property type="component" value="Unassembled WGS sequence"/>
</dbReference>
<dbReference type="RefSeq" id="WP_184188057.1">
    <property type="nucleotide sequence ID" value="NZ_JACHLE010000002.1"/>
</dbReference>
<proteinExistence type="predicted"/>
<dbReference type="SUPFAM" id="SSF103647">
    <property type="entry name" value="TSP type-3 repeat"/>
    <property type="match status" value="2"/>
</dbReference>
<dbReference type="GO" id="GO:0005509">
    <property type="term" value="F:calcium ion binding"/>
    <property type="evidence" value="ECO:0007669"/>
    <property type="project" value="InterPro"/>
</dbReference>
<feature type="signal peptide" evidence="2">
    <location>
        <begin position="1"/>
        <end position="30"/>
    </location>
</feature>
<dbReference type="Gene3D" id="2.60.120.260">
    <property type="entry name" value="Galactose-binding domain-like"/>
    <property type="match status" value="1"/>
</dbReference>
<feature type="compositionally biased region" description="Acidic residues" evidence="1">
    <location>
        <begin position="299"/>
        <end position="315"/>
    </location>
</feature>
<name>A0A840KAU2_9FLAO</name>
<dbReference type="EMBL" id="JACHLE010000002">
    <property type="protein sequence ID" value="MBB4806551.1"/>
    <property type="molecule type" value="Genomic_DNA"/>
</dbReference>
<comment type="caution">
    <text evidence="3">The sequence shown here is derived from an EMBL/GenBank/DDBJ whole genome shotgun (WGS) entry which is preliminary data.</text>
</comment>
<feature type="compositionally biased region" description="Acidic residues" evidence="1">
    <location>
        <begin position="574"/>
        <end position="590"/>
    </location>
</feature>
<feature type="region of interest" description="Disordered" evidence="1">
    <location>
        <begin position="299"/>
        <end position="322"/>
    </location>
</feature>
<reference evidence="3 4" key="1">
    <citation type="submission" date="2020-08" db="EMBL/GenBank/DDBJ databases">
        <title>Functional genomics of gut bacteria from endangered species of beetles.</title>
        <authorList>
            <person name="Carlos-Shanley C."/>
        </authorList>
    </citation>
    <scope>NUCLEOTIDE SEQUENCE [LARGE SCALE GENOMIC DNA]</scope>
    <source>
        <strain evidence="3 4">S00151</strain>
    </source>
</reference>
<feature type="chain" id="PRO_5032921623" description="Gliding motility-associated-like protein" evidence="2">
    <location>
        <begin position="31"/>
        <end position="4233"/>
    </location>
</feature>
<feature type="region of interest" description="Disordered" evidence="1">
    <location>
        <begin position="214"/>
        <end position="259"/>
    </location>
</feature>
<feature type="region of interest" description="Disordered" evidence="1">
    <location>
        <begin position="4077"/>
        <end position="4145"/>
    </location>
</feature>
<feature type="region of interest" description="Disordered" evidence="1">
    <location>
        <begin position="574"/>
        <end position="595"/>
    </location>
</feature>